<reference evidence="15" key="2">
    <citation type="submission" date="2015-01" db="EMBL/GenBank/DDBJ databases">
        <title>Evolutionary Origins and Diversification of the Mycorrhizal Mutualists.</title>
        <authorList>
            <consortium name="DOE Joint Genome Institute"/>
            <consortium name="Mycorrhizal Genomics Consortium"/>
            <person name="Kohler A."/>
            <person name="Kuo A."/>
            <person name="Nagy L.G."/>
            <person name="Floudas D."/>
            <person name="Copeland A."/>
            <person name="Barry K.W."/>
            <person name="Cichocki N."/>
            <person name="Veneault-Fourrey C."/>
            <person name="LaButti K."/>
            <person name="Lindquist E.A."/>
            <person name="Lipzen A."/>
            <person name="Lundell T."/>
            <person name="Morin E."/>
            <person name="Murat C."/>
            <person name="Riley R."/>
            <person name="Ohm R."/>
            <person name="Sun H."/>
            <person name="Tunlid A."/>
            <person name="Henrissat B."/>
            <person name="Grigoriev I.V."/>
            <person name="Hibbett D.S."/>
            <person name="Martin F."/>
        </authorList>
    </citation>
    <scope>NUCLEOTIDE SEQUENCE [LARGE SCALE GENOMIC DNA]</scope>
    <source>
        <strain evidence="15">441</strain>
    </source>
</reference>
<dbReference type="AlphaFoldDB" id="A0A0C9ZBI2"/>
<keyword evidence="12" id="KW-0472">Membrane</keyword>
<dbReference type="PRINTS" id="PR00465">
    <property type="entry name" value="EP450IV"/>
</dbReference>
<dbReference type="STRING" id="765257.A0A0C9ZBI2"/>
<dbReference type="InterPro" id="IPR036396">
    <property type="entry name" value="Cyt_P450_sf"/>
</dbReference>
<dbReference type="PANTHER" id="PTHR24305">
    <property type="entry name" value="CYTOCHROME P450"/>
    <property type="match status" value="1"/>
</dbReference>
<evidence type="ECO:0000313" key="14">
    <source>
        <dbReference type="EMBL" id="KIK17283.1"/>
    </source>
</evidence>
<evidence type="ECO:0000256" key="3">
    <source>
        <dbReference type="ARBA" id="ARBA00004721"/>
    </source>
</evidence>
<comment type="subcellular location">
    <subcellularLocation>
        <location evidence="2">Membrane</location>
    </subcellularLocation>
</comment>
<feature type="binding site" description="axial binding residue" evidence="13">
    <location>
        <position position="415"/>
    </location>
    <ligand>
        <name>heme</name>
        <dbReference type="ChEBI" id="CHEBI:30413"/>
    </ligand>
    <ligandPart>
        <name>Fe</name>
        <dbReference type="ChEBI" id="CHEBI:18248"/>
    </ligandPart>
</feature>
<keyword evidence="10 13" id="KW-0408">Iron</keyword>
<dbReference type="GO" id="GO:0016020">
    <property type="term" value="C:membrane"/>
    <property type="evidence" value="ECO:0007669"/>
    <property type="project" value="UniProtKB-SubCell"/>
</dbReference>
<dbReference type="GO" id="GO:0020037">
    <property type="term" value="F:heme binding"/>
    <property type="evidence" value="ECO:0007669"/>
    <property type="project" value="InterPro"/>
</dbReference>
<dbReference type="Proteomes" id="UP000054018">
    <property type="component" value="Unassembled WGS sequence"/>
</dbReference>
<evidence type="ECO:0000256" key="5">
    <source>
        <dbReference type="ARBA" id="ARBA00022617"/>
    </source>
</evidence>
<dbReference type="PRINTS" id="PR00385">
    <property type="entry name" value="P450"/>
</dbReference>
<protein>
    <submittedName>
        <fullName evidence="14">Unplaced genomic scaffold scaffold_149, whole genome shotgun sequence</fullName>
    </submittedName>
</protein>
<evidence type="ECO:0000256" key="13">
    <source>
        <dbReference type="PIRSR" id="PIRSR602403-1"/>
    </source>
</evidence>
<dbReference type="SUPFAM" id="SSF48264">
    <property type="entry name" value="Cytochrome P450"/>
    <property type="match status" value="1"/>
</dbReference>
<reference evidence="14 15" key="1">
    <citation type="submission" date="2014-04" db="EMBL/GenBank/DDBJ databases">
        <authorList>
            <consortium name="DOE Joint Genome Institute"/>
            <person name="Kuo A."/>
            <person name="Kohler A."/>
            <person name="Costa M.D."/>
            <person name="Nagy L.G."/>
            <person name="Floudas D."/>
            <person name="Copeland A."/>
            <person name="Barry K.W."/>
            <person name="Cichocki N."/>
            <person name="Veneault-Fourrey C."/>
            <person name="LaButti K."/>
            <person name="Lindquist E.A."/>
            <person name="Lipzen A."/>
            <person name="Lundell T."/>
            <person name="Morin E."/>
            <person name="Murat C."/>
            <person name="Sun H."/>
            <person name="Tunlid A."/>
            <person name="Henrissat B."/>
            <person name="Grigoriev I.V."/>
            <person name="Hibbett D.S."/>
            <person name="Martin F."/>
            <person name="Nordberg H.P."/>
            <person name="Cantor M.N."/>
            <person name="Hua S.X."/>
        </authorList>
    </citation>
    <scope>NUCLEOTIDE SEQUENCE [LARGE SCALE GENOMIC DNA]</scope>
    <source>
        <strain evidence="14 15">441</strain>
    </source>
</reference>
<evidence type="ECO:0000256" key="7">
    <source>
        <dbReference type="ARBA" id="ARBA00022723"/>
    </source>
</evidence>
<dbReference type="GO" id="GO:0016705">
    <property type="term" value="F:oxidoreductase activity, acting on paired donors, with incorporation or reduction of molecular oxygen"/>
    <property type="evidence" value="ECO:0007669"/>
    <property type="project" value="InterPro"/>
</dbReference>
<dbReference type="OrthoDB" id="1470350at2759"/>
<evidence type="ECO:0000256" key="10">
    <source>
        <dbReference type="ARBA" id="ARBA00023004"/>
    </source>
</evidence>
<dbReference type="InterPro" id="IPR002403">
    <property type="entry name" value="Cyt_P450_E_grp-IV"/>
</dbReference>
<dbReference type="HOGENOM" id="CLU_001570_5_11_1"/>
<evidence type="ECO:0000256" key="8">
    <source>
        <dbReference type="ARBA" id="ARBA00022989"/>
    </source>
</evidence>
<dbReference type="GO" id="GO:0004497">
    <property type="term" value="F:monooxygenase activity"/>
    <property type="evidence" value="ECO:0007669"/>
    <property type="project" value="UniProtKB-KW"/>
</dbReference>
<feature type="non-terminal residue" evidence="14">
    <location>
        <position position="1"/>
    </location>
</feature>
<organism evidence="14 15">
    <name type="scientific">Pisolithus microcarpus 441</name>
    <dbReference type="NCBI Taxonomy" id="765257"/>
    <lineage>
        <taxon>Eukaryota</taxon>
        <taxon>Fungi</taxon>
        <taxon>Dikarya</taxon>
        <taxon>Basidiomycota</taxon>
        <taxon>Agaricomycotina</taxon>
        <taxon>Agaricomycetes</taxon>
        <taxon>Agaricomycetidae</taxon>
        <taxon>Boletales</taxon>
        <taxon>Sclerodermatineae</taxon>
        <taxon>Pisolithaceae</taxon>
        <taxon>Pisolithus</taxon>
    </lineage>
</organism>
<evidence type="ECO:0000256" key="12">
    <source>
        <dbReference type="ARBA" id="ARBA00023136"/>
    </source>
</evidence>
<evidence type="ECO:0000313" key="15">
    <source>
        <dbReference type="Proteomes" id="UP000054018"/>
    </source>
</evidence>
<evidence type="ECO:0000256" key="11">
    <source>
        <dbReference type="ARBA" id="ARBA00023033"/>
    </source>
</evidence>
<evidence type="ECO:0000256" key="6">
    <source>
        <dbReference type="ARBA" id="ARBA00022692"/>
    </source>
</evidence>
<name>A0A0C9ZBI2_9AGAM</name>
<dbReference type="EMBL" id="KN833833">
    <property type="protein sequence ID" value="KIK17283.1"/>
    <property type="molecule type" value="Genomic_DNA"/>
</dbReference>
<dbReference type="PANTHER" id="PTHR24305:SF166">
    <property type="entry name" value="CYTOCHROME P450 12A4, MITOCHONDRIAL-RELATED"/>
    <property type="match status" value="1"/>
</dbReference>
<keyword evidence="7 13" id="KW-0479">Metal-binding</keyword>
<dbReference type="Pfam" id="PF00067">
    <property type="entry name" value="p450"/>
    <property type="match status" value="1"/>
</dbReference>
<comment type="pathway">
    <text evidence="3">Secondary metabolite biosynthesis; terpenoid biosynthesis.</text>
</comment>
<accession>A0A0C9ZBI2</accession>
<keyword evidence="15" id="KW-1185">Reference proteome</keyword>
<keyword evidence="6" id="KW-0812">Transmembrane</keyword>
<dbReference type="InterPro" id="IPR001128">
    <property type="entry name" value="Cyt_P450"/>
</dbReference>
<gene>
    <name evidence="14" type="ORF">PISMIDRAFT_685401</name>
</gene>
<dbReference type="GO" id="GO:0005506">
    <property type="term" value="F:iron ion binding"/>
    <property type="evidence" value="ECO:0007669"/>
    <property type="project" value="InterPro"/>
</dbReference>
<comment type="similarity">
    <text evidence="4">Belongs to the cytochrome P450 family.</text>
</comment>
<evidence type="ECO:0000256" key="1">
    <source>
        <dbReference type="ARBA" id="ARBA00001971"/>
    </source>
</evidence>
<keyword evidence="9" id="KW-0560">Oxidoreductase</keyword>
<comment type="cofactor">
    <cofactor evidence="1 13">
        <name>heme</name>
        <dbReference type="ChEBI" id="CHEBI:30413"/>
    </cofactor>
</comment>
<dbReference type="InterPro" id="IPR050121">
    <property type="entry name" value="Cytochrome_P450_monoxygenase"/>
</dbReference>
<keyword evidence="11" id="KW-0503">Monooxygenase</keyword>
<evidence type="ECO:0000256" key="9">
    <source>
        <dbReference type="ARBA" id="ARBA00023002"/>
    </source>
</evidence>
<proteinExistence type="inferred from homology"/>
<keyword evidence="8" id="KW-1133">Transmembrane helix</keyword>
<keyword evidence="5 13" id="KW-0349">Heme</keyword>
<dbReference type="Gene3D" id="1.10.630.10">
    <property type="entry name" value="Cytochrome P450"/>
    <property type="match status" value="2"/>
</dbReference>
<evidence type="ECO:0000256" key="2">
    <source>
        <dbReference type="ARBA" id="ARBA00004370"/>
    </source>
</evidence>
<evidence type="ECO:0000256" key="4">
    <source>
        <dbReference type="ARBA" id="ARBA00010617"/>
    </source>
</evidence>
<sequence length="495" mass="54573">DASIADIAVGLAAVWAFHTAFQATGKKSKTTKLRGPKSNDLFFGVSGEVFRSAGMGGMYEAWAKEYGVAYEIPMICGERRTQICDPRAAAHFFSKNTWSYVGMGKGLSYGEGESHRRQRRTMGPSFNSTAIRKLAPTVHKAIDKVKAAWKASIEASGNDSIVLDVQECLDAFGIAGFSYDFNSLNGKPNAMISVFDSFAAGMPQSAFSVAVSVLTLVFPIASNIPTQRNQMLDQLHKRMTELCDALIDNANANRDTGENASTINLLLTMTWGLLELAWHPNIQNKLREELLSFGEPSYDELTNDFPYLDAVVQEVLRLHPSVPELTREAAEDDVIPLLDPVRTKSGEVVNSIVVERGTILSVPISCINRSDVIWGPDAKAFKPERRPEPNGITKKAREVKGHRHLLTFGDGPRSCTGKTFALAEIKTVLSMAIRNFVLEMKDGPDTKVELSRGITLRPKVVGEDGIRVPLRIRQYEGRKSALTRMHFVGVIWLQL</sequence>